<dbReference type="Pfam" id="PF14249">
    <property type="entry name" value="Tocopherol_cycl"/>
    <property type="match status" value="1"/>
</dbReference>
<dbReference type="RefSeq" id="WP_089977687.1">
    <property type="nucleotide sequence ID" value="NZ_FNJW01000008.1"/>
</dbReference>
<keyword evidence="2" id="KW-1185">Reference proteome</keyword>
<proteinExistence type="predicted"/>
<dbReference type="Proteomes" id="UP000199481">
    <property type="component" value="Unassembled WGS sequence"/>
</dbReference>
<dbReference type="OrthoDB" id="9772627at2"/>
<accession>A0A1H1AEJ2</accession>
<dbReference type="SUPFAM" id="SSF159245">
    <property type="entry name" value="AttH-like"/>
    <property type="match status" value="1"/>
</dbReference>
<protein>
    <submittedName>
        <fullName evidence="1">Tocopherol cyclase</fullName>
    </submittedName>
</protein>
<organism evidence="1 2">
    <name type="scientific">Carnobacterium viridans</name>
    <dbReference type="NCBI Taxonomy" id="174587"/>
    <lineage>
        <taxon>Bacteria</taxon>
        <taxon>Bacillati</taxon>
        <taxon>Bacillota</taxon>
        <taxon>Bacilli</taxon>
        <taxon>Lactobacillales</taxon>
        <taxon>Carnobacteriaceae</taxon>
        <taxon>Carnobacterium</taxon>
    </lineage>
</organism>
<dbReference type="InterPro" id="IPR025893">
    <property type="entry name" value="Tocopherol_cyclase"/>
</dbReference>
<dbReference type="PANTHER" id="PTHR35309">
    <property type="match status" value="1"/>
</dbReference>
<evidence type="ECO:0000313" key="1">
    <source>
        <dbReference type="EMBL" id="SDQ38084.1"/>
    </source>
</evidence>
<sequence>MFDKIRNPILFQGTLTKKNYFEGWYYKQVSIDEKVSISFIPGVSLVKGDEHSFIQYIYVTLSEQNELVTKTGYIRYRLDEFNYQHKPFSVQIGDNTFTESFVSIQLKDEQVTIQGKLTLNDFQDIKRTVFSPSIMGGFAYIPKMECYHGVISMNHTLKGFLNINNQKIDFTMGKGYIEKDWGTSFPKEYTWIQSNHFKNPSTSLFFSVAHIPFHVITFKGFICALVVKDKEYRFATYNNSKISIKDQKSDTITIFLENKEAELTIKGTITTAGELIAPKEGIMTKVIKEGLSGEVEIFLKDKKSQTVYQDFSKLAGIEIVEP</sequence>
<dbReference type="EMBL" id="FNJW01000008">
    <property type="protein sequence ID" value="SDQ38084.1"/>
    <property type="molecule type" value="Genomic_DNA"/>
</dbReference>
<name>A0A1H1AEJ2_9LACT</name>
<dbReference type="GO" id="GO:0009976">
    <property type="term" value="F:tocopherol cyclase activity"/>
    <property type="evidence" value="ECO:0007669"/>
    <property type="project" value="InterPro"/>
</dbReference>
<gene>
    <name evidence="1" type="ORF">SAMN04487752_2051</name>
</gene>
<dbReference type="AlphaFoldDB" id="A0A1H1AEJ2"/>
<reference evidence="2" key="1">
    <citation type="submission" date="2016-10" db="EMBL/GenBank/DDBJ databases">
        <authorList>
            <person name="Varghese N."/>
            <person name="Submissions S."/>
        </authorList>
    </citation>
    <scope>NUCLEOTIDE SEQUENCE [LARGE SCALE GENOMIC DNA]</scope>
    <source>
        <strain evidence="2">MPL-11</strain>
    </source>
</reference>
<dbReference type="PANTHER" id="PTHR35309:SF4">
    <property type="entry name" value="TOCOPHEROL CYCLASE"/>
    <property type="match status" value="1"/>
</dbReference>
<evidence type="ECO:0000313" key="2">
    <source>
        <dbReference type="Proteomes" id="UP000199481"/>
    </source>
</evidence>